<feature type="domain" description="ABC transmembrane type-1" evidence="8">
    <location>
        <begin position="68"/>
        <end position="252"/>
    </location>
</feature>
<dbReference type="Pfam" id="PF00528">
    <property type="entry name" value="BPD_transp_1"/>
    <property type="match status" value="1"/>
</dbReference>
<evidence type="ECO:0000256" key="1">
    <source>
        <dbReference type="ARBA" id="ARBA00004651"/>
    </source>
</evidence>
<feature type="transmembrane region" description="Helical" evidence="7">
    <location>
        <begin position="186"/>
        <end position="209"/>
    </location>
</feature>
<evidence type="ECO:0000259" key="8">
    <source>
        <dbReference type="PROSITE" id="PS50928"/>
    </source>
</evidence>
<dbReference type="AlphaFoldDB" id="A0A644TFN7"/>
<dbReference type="PANTHER" id="PTHR30151">
    <property type="entry name" value="ALKANE SULFONATE ABC TRANSPORTER-RELATED, MEMBRANE SUBUNIT"/>
    <property type="match status" value="1"/>
</dbReference>
<evidence type="ECO:0000256" key="4">
    <source>
        <dbReference type="ARBA" id="ARBA00022692"/>
    </source>
</evidence>
<dbReference type="GO" id="GO:0055085">
    <property type="term" value="P:transmembrane transport"/>
    <property type="evidence" value="ECO:0007669"/>
    <property type="project" value="InterPro"/>
</dbReference>
<protein>
    <submittedName>
        <fullName evidence="9">Riboflavin transport system permease protein RibX</fullName>
    </submittedName>
</protein>
<keyword evidence="4 7" id="KW-0812">Transmembrane</keyword>
<feature type="transmembrane region" description="Helical" evidence="7">
    <location>
        <begin position="134"/>
        <end position="154"/>
    </location>
</feature>
<accession>A0A644TFN7</accession>
<keyword evidence="2" id="KW-0813">Transport</keyword>
<organism evidence="9">
    <name type="scientific">bioreactor metagenome</name>
    <dbReference type="NCBI Taxonomy" id="1076179"/>
    <lineage>
        <taxon>unclassified sequences</taxon>
        <taxon>metagenomes</taxon>
        <taxon>ecological metagenomes</taxon>
    </lineage>
</organism>
<name>A0A644TFN7_9ZZZZ</name>
<evidence type="ECO:0000256" key="5">
    <source>
        <dbReference type="ARBA" id="ARBA00022989"/>
    </source>
</evidence>
<evidence type="ECO:0000256" key="3">
    <source>
        <dbReference type="ARBA" id="ARBA00022475"/>
    </source>
</evidence>
<keyword evidence="5 7" id="KW-1133">Transmembrane helix</keyword>
<dbReference type="SUPFAM" id="SSF161098">
    <property type="entry name" value="MetI-like"/>
    <property type="match status" value="1"/>
</dbReference>
<comment type="caution">
    <text evidence="9">The sequence shown here is derived from an EMBL/GenBank/DDBJ whole genome shotgun (WGS) entry which is preliminary data.</text>
</comment>
<feature type="transmembrane region" description="Helical" evidence="7">
    <location>
        <begin position="75"/>
        <end position="96"/>
    </location>
</feature>
<dbReference type="InterPro" id="IPR000515">
    <property type="entry name" value="MetI-like"/>
</dbReference>
<reference evidence="9" key="1">
    <citation type="submission" date="2019-08" db="EMBL/GenBank/DDBJ databases">
        <authorList>
            <person name="Kucharzyk K."/>
            <person name="Murdoch R.W."/>
            <person name="Higgins S."/>
            <person name="Loffler F."/>
        </authorList>
    </citation>
    <scope>NUCLEOTIDE SEQUENCE</scope>
</reference>
<keyword evidence="3" id="KW-1003">Cell membrane</keyword>
<dbReference type="InterPro" id="IPR035906">
    <property type="entry name" value="MetI-like_sf"/>
</dbReference>
<feature type="transmembrane region" description="Helical" evidence="7">
    <location>
        <begin position="230"/>
        <end position="251"/>
    </location>
</feature>
<gene>
    <name evidence="9" type="primary">ribX_2</name>
    <name evidence="9" type="ORF">SDC9_10246</name>
</gene>
<evidence type="ECO:0000256" key="2">
    <source>
        <dbReference type="ARBA" id="ARBA00022448"/>
    </source>
</evidence>
<dbReference type="EMBL" id="VSSQ01000025">
    <property type="protein sequence ID" value="MPL64591.1"/>
    <property type="molecule type" value="Genomic_DNA"/>
</dbReference>
<evidence type="ECO:0000256" key="6">
    <source>
        <dbReference type="ARBA" id="ARBA00023136"/>
    </source>
</evidence>
<evidence type="ECO:0000313" key="9">
    <source>
        <dbReference type="EMBL" id="MPL64591.1"/>
    </source>
</evidence>
<dbReference type="Gene3D" id="1.10.3720.10">
    <property type="entry name" value="MetI-like"/>
    <property type="match status" value="1"/>
</dbReference>
<dbReference type="GO" id="GO:0005886">
    <property type="term" value="C:plasma membrane"/>
    <property type="evidence" value="ECO:0007669"/>
    <property type="project" value="UniProtKB-SubCell"/>
</dbReference>
<feature type="transmembrane region" description="Helical" evidence="7">
    <location>
        <begin position="102"/>
        <end position="127"/>
    </location>
</feature>
<comment type="subcellular location">
    <subcellularLocation>
        <location evidence="1">Cell membrane</location>
        <topology evidence="1">Multi-pass membrane protein</topology>
    </subcellularLocation>
</comment>
<sequence length="266" mass="29690">MKNAPVFTVRSLWSRLKTPVVIVVLLVIWELCVRIFKVKEYILPSPIVAIQHLLLPQPDANYSWIVHIRITLKELVISFLVTSILGITIAIGLAWNATIKKIIMPAFVFLNSLPIVAIAPLLVLWFGYGLKTNILIAFLVSFFPVVINTTVGLFEIEDDLLDLVKYLNGSKLQIFLKLRLPNSLPYIFTGLKISSTMCVVGAIVGEFVASDKGLGYIIINSQYTMDSPPIFAGLMLVSLFGVALFGIVSAIERLCMPWQFRGRNDH</sequence>
<evidence type="ECO:0000256" key="7">
    <source>
        <dbReference type="SAM" id="Phobius"/>
    </source>
</evidence>
<dbReference type="CDD" id="cd06261">
    <property type="entry name" value="TM_PBP2"/>
    <property type="match status" value="1"/>
</dbReference>
<dbReference type="PANTHER" id="PTHR30151:SF20">
    <property type="entry name" value="ABC TRANSPORTER PERMEASE PROTEIN HI_0355-RELATED"/>
    <property type="match status" value="1"/>
</dbReference>
<dbReference type="PROSITE" id="PS50928">
    <property type="entry name" value="ABC_TM1"/>
    <property type="match status" value="1"/>
</dbReference>
<keyword evidence="6 7" id="KW-0472">Membrane</keyword>
<proteinExistence type="predicted"/>